<dbReference type="Proteomes" id="UP000030752">
    <property type="component" value="Unassembled WGS sequence"/>
</dbReference>
<proteinExistence type="predicted"/>
<dbReference type="HOGENOM" id="CLU_3387163_0_0_1"/>
<dbReference type="OrthoDB" id="5144514at2759"/>
<evidence type="ECO:0000313" key="1">
    <source>
        <dbReference type="EMBL" id="ETN36866.1"/>
    </source>
</evidence>
<keyword evidence="2" id="KW-1185">Reference proteome</keyword>
<name>W2RK86_CYPE1</name>
<dbReference type="RefSeq" id="XP_008720398.1">
    <property type="nucleotide sequence ID" value="XM_008722176.1"/>
</dbReference>
<dbReference type="InParanoid" id="W2RK86"/>
<dbReference type="EMBL" id="KB822724">
    <property type="protein sequence ID" value="ETN36866.1"/>
    <property type="molecule type" value="Genomic_DNA"/>
</dbReference>
<sequence length="33" mass="3916">MEWTWDPDHGMTWFDISNVEGRPFMNEGQTTTV</sequence>
<dbReference type="AlphaFoldDB" id="W2RK86"/>
<gene>
    <name evidence="1" type="ORF">HMPREF1541_07853</name>
</gene>
<organism evidence="1 2">
    <name type="scientific">Cyphellophora europaea (strain CBS 101466)</name>
    <name type="common">Phialophora europaea</name>
    <dbReference type="NCBI Taxonomy" id="1220924"/>
    <lineage>
        <taxon>Eukaryota</taxon>
        <taxon>Fungi</taxon>
        <taxon>Dikarya</taxon>
        <taxon>Ascomycota</taxon>
        <taxon>Pezizomycotina</taxon>
        <taxon>Eurotiomycetes</taxon>
        <taxon>Chaetothyriomycetidae</taxon>
        <taxon>Chaetothyriales</taxon>
        <taxon>Cyphellophoraceae</taxon>
        <taxon>Cyphellophora</taxon>
    </lineage>
</organism>
<evidence type="ECO:0000313" key="2">
    <source>
        <dbReference type="Proteomes" id="UP000030752"/>
    </source>
</evidence>
<protein>
    <submittedName>
        <fullName evidence="1">Uncharacterized protein</fullName>
    </submittedName>
</protein>
<dbReference type="VEuPathDB" id="FungiDB:HMPREF1541_07853"/>
<accession>W2RK86</accession>
<dbReference type="GeneID" id="19975192"/>
<feature type="non-terminal residue" evidence="1">
    <location>
        <position position="33"/>
    </location>
</feature>
<reference evidence="1 2" key="1">
    <citation type="submission" date="2013-03" db="EMBL/GenBank/DDBJ databases">
        <title>The Genome Sequence of Phialophora europaea CBS 101466.</title>
        <authorList>
            <consortium name="The Broad Institute Genomics Platform"/>
            <person name="Cuomo C."/>
            <person name="de Hoog S."/>
            <person name="Gorbushina A."/>
            <person name="Walker B."/>
            <person name="Young S.K."/>
            <person name="Zeng Q."/>
            <person name="Gargeya S."/>
            <person name="Fitzgerald M."/>
            <person name="Haas B."/>
            <person name="Abouelleil A."/>
            <person name="Allen A.W."/>
            <person name="Alvarado L."/>
            <person name="Arachchi H.M."/>
            <person name="Berlin A.M."/>
            <person name="Chapman S.B."/>
            <person name="Gainer-Dewar J."/>
            <person name="Goldberg J."/>
            <person name="Griggs A."/>
            <person name="Gujja S."/>
            <person name="Hansen M."/>
            <person name="Howarth C."/>
            <person name="Imamovic A."/>
            <person name="Ireland A."/>
            <person name="Larimer J."/>
            <person name="McCowan C."/>
            <person name="Murphy C."/>
            <person name="Pearson M."/>
            <person name="Poon T.W."/>
            <person name="Priest M."/>
            <person name="Roberts A."/>
            <person name="Saif S."/>
            <person name="Shea T."/>
            <person name="Sisk P."/>
            <person name="Sykes S."/>
            <person name="Wortman J."/>
            <person name="Nusbaum C."/>
            <person name="Birren B."/>
        </authorList>
    </citation>
    <scope>NUCLEOTIDE SEQUENCE [LARGE SCALE GENOMIC DNA]</scope>
    <source>
        <strain evidence="1 2">CBS 101466</strain>
    </source>
</reference>